<dbReference type="Pfam" id="PF02675">
    <property type="entry name" value="AdoMet_dc"/>
    <property type="match status" value="1"/>
</dbReference>
<evidence type="ECO:0000256" key="9">
    <source>
        <dbReference type="ARBA" id="ARBA00023270"/>
    </source>
</evidence>
<evidence type="ECO:0000256" key="2">
    <source>
        <dbReference type="ARBA" id="ARBA00007867"/>
    </source>
</evidence>
<comment type="similarity">
    <text evidence="2">Belongs to the spermidine/spermine synthase family.</text>
</comment>
<evidence type="ECO:0000259" key="13">
    <source>
        <dbReference type="PROSITE" id="PS51006"/>
    </source>
</evidence>
<dbReference type="EC" id="2.5.1.16" evidence="14"/>
<evidence type="ECO:0000256" key="8">
    <source>
        <dbReference type="ARBA" id="ARBA00023239"/>
    </source>
</evidence>
<comment type="cofactor">
    <cofactor evidence="1">
        <name>pyruvate</name>
        <dbReference type="ChEBI" id="CHEBI:15361"/>
    </cofactor>
</comment>
<evidence type="ECO:0000256" key="3">
    <source>
        <dbReference type="ARBA" id="ARBA00022679"/>
    </source>
</evidence>
<keyword evidence="10" id="KW-0670">Pyruvate</keyword>
<keyword evidence="9" id="KW-0704">Schiff base</keyword>
<evidence type="ECO:0000256" key="6">
    <source>
        <dbReference type="ARBA" id="ARBA00023115"/>
    </source>
</evidence>
<feature type="domain" description="PABS" evidence="13">
    <location>
        <begin position="347"/>
        <end position="658"/>
    </location>
</feature>
<keyword evidence="7" id="KW-0865">Zymogen</keyword>
<dbReference type="GO" id="GO:0004014">
    <property type="term" value="F:adenosylmethionine decarboxylase activity"/>
    <property type="evidence" value="ECO:0007669"/>
    <property type="project" value="InterPro"/>
</dbReference>
<keyword evidence="3 11" id="KW-0808">Transferase</keyword>
<dbReference type="InterPro" id="IPR003826">
    <property type="entry name" value="AdoMetDC_fam_prok"/>
</dbReference>
<dbReference type="Proteomes" id="UP001224775">
    <property type="component" value="Unassembled WGS sequence"/>
</dbReference>
<comment type="caution">
    <text evidence="14">The sequence shown here is derived from an EMBL/GenBank/DDBJ whole genome shotgun (WGS) entry which is preliminary data.</text>
</comment>
<dbReference type="PROSITE" id="PS51006">
    <property type="entry name" value="PABS_2"/>
    <property type="match status" value="1"/>
</dbReference>
<dbReference type="AlphaFoldDB" id="A0AAD8XYI1"/>
<dbReference type="SUPFAM" id="SSF56276">
    <property type="entry name" value="S-adenosylmethionine decarboxylase"/>
    <property type="match status" value="1"/>
</dbReference>
<keyword evidence="12" id="KW-0472">Membrane</keyword>
<proteinExistence type="inferred from homology"/>
<protein>
    <submittedName>
        <fullName evidence="14">Polyamine aminopropyltransferase</fullName>
        <ecNumber evidence="14">2.5.1.16</ecNumber>
    </submittedName>
</protein>
<dbReference type="Gene3D" id="3.40.50.150">
    <property type="entry name" value="Vaccinia Virus protein VP39"/>
    <property type="match status" value="1"/>
</dbReference>
<dbReference type="InterPro" id="IPR030373">
    <property type="entry name" value="PABS_CS"/>
</dbReference>
<dbReference type="InterPro" id="IPR001045">
    <property type="entry name" value="Spermi_synthase"/>
</dbReference>
<evidence type="ECO:0000313" key="15">
    <source>
        <dbReference type="Proteomes" id="UP001224775"/>
    </source>
</evidence>
<evidence type="ECO:0000256" key="12">
    <source>
        <dbReference type="SAM" id="Phobius"/>
    </source>
</evidence>
<keyword evidence="8" id="KW-0456">Lyase</keyword>
<keyword evidence="12" id="KW-0812">Transmembrane</keyword>
<gene>
    <name evidence="14" type="ORF">QTG54_013489</name>
</gene>
<keyword evidence="12" id="KW-1133">Transmembrane helix</keyword>
<dbReference type="InterPro" id="IPR030374">
    <property type="entry name" value="PABS"/>
</dbReference>
<dbReference type="PANTHER" id="PTHR11558">
    <property type="entry name" value="SPERMIDINE/SPERMINE SYNTHASE"/>
    <property type="match status" value="1"/>
</dbReference>
<dbReference type="PROSITE" id="PS01330">
    <property type="entry name" value="PABS_1"/>
    <property type="match status" value="1"/>
</dbReference>
<dbReference type="InterPro" id="IPR029063">
    <property type="entry name" value="SAM-dependent_MTases_sf"/>
</dbReference>
<evidence type="ECO:0000256" key="1">
    <source>
        <dbReference type="ARBA" id="ARBA00001928"/>
    </source>
</evidence>
<dbReference type="HAMAP" id="MF_00198">
    <property type="entry name" value="Spermidine_synth"/>
    <property type="match status" value="1"/>
</dbReference>
<feature type="active site" description="Proton acceptor" evidence="11">
    <location>
        <position position="565"/>
    </location>
</feature>
<feature type="transmembrane region" description="Helical" evidence="12">
    <location>
        <begin position="74"/>
        <end position="97"/>
    </location>
</feature>
<dbReference type="Gene3D" id="3.60.90.10">
    <property type="entry name" value="S-adenosylmethionine decarboxylase"/>
    <property type="match status" value="1"/>
</dbReference>
<dbReference type="EMBL" id="JATAAI010000032">
    <property type="protein sequence ID" value="KAK1735783.1"/>
    <property type="molecule type" value="Genomic_DNA"/>
</dbReference>
<dbReference type="SUPFAM" id="SSF53335">
    <property type="entry name" value="S-adenosyl-L-methionine-dependent methyltransferases"/>
    <property type="match status" value="1"/>
</dbReference>
<dbReference type="GO" id="GO:0008295">
    <property type="term" value="P:spermidine biosynthetic process"/>
    <property type="evidence" value="ECO:0007669"/>
    <property type="project" value="InterPro"/>
</dbReference>
<evidence type="ECO:0000256" key="10">
    <source>
        <dbReference type="ARBA" id="ARBA00023317"/>
    </source>
</evidence>
<keyword evidence="4" id="KW-0210">Decarboxylase</keyword>
<evidence type="ECO:0000313" key="14">
    <source>
        <dbReference type="EMBL" id="KAK1735783.1"/>
    </source>
</evidence>
<accession>A0AAD8XYI1</accession>
<evidence type="ECO:0000256" key="5">
    <source>
        <dbReference type="ARBA" id="ARBA00022813"/>
    </source>
</evidence>
<name>A0AAD8XYI1_9STRA</name>
<evidence type="ECO:0000256" key="4">
    <source>
        <dbReference type="ARBA" id="ARBA00022793"/>
    </source>
</evidence>
<dbReference type="Pfam" id="PF01564">
    <property type="entry name" value="Spermine_synth"/>
    <property type="match status" value="1"/>
</dbReference>
<reference evidence="14" key="1">
    <citation type="submission" date="2023-06" db="EMBL/GenBank/DDBJ databases">
        <title>Survivors Of The Sea: Transcriptome response of Skeletonema marinoi to long-term dormancy.</title>
        <authorList>
            <person name="Pinder M.I.M."/>
            <person name="Kourtchenko O."/>
            <person name="Robertson E.K."/>
            <person name="Larsson T."/>
            <person name="Maumus F."/>
            <person name="Osuna-Cruz C.M."/>
            <person name="Vancaester E."/>
            <person name="Stenow R."/>
            <person name="Vandepoele K."/>
            <person name="Ploug H."/>
            <person name="Bruchert V."/>
            <person name="Godhe A."/>
            <person name="Topel M."/>
        </authorList>
    </citation>
    <scope>NUCLEOTIDE SEQUENCE</scope>
    <source>
        <strain evidence="14">R05AC</strain>
    </source>
</reference>
<keyword evidence="5" id="KW-0068">Autocatalytic cleavage</keyword>
<dbReference type="GO" id="GO:0004766">
    <property type="term" value="F:spermidine synthase activity"/>
    <property type="evidence" value="ECO:0007669"/>
    <property type="project" value="UniProtKB-EC"/>
</dbReference>
<keyword evidence="15" id="KW-1185">Reference proteome</keyword>
<dbReference type="InterPro" id="IPR016067">
    <property type="entry name" value="S-AdoMet_deCO2ase_core"/>
</dbReference>
<dbReference type="FunFam" id="3.60.90.10:FF:000025">
    <property type="entry name" value="Uncharacterized protein"/>
    <property type="match status" value="1"/>
</dbReference>
<evidence type="ECO:0000256" key="7">
    <source>
        <dbReference type="ARBA" id="ARBA00023145"/>
    </source>
</evidence>
<dbReference type="PANTHER" id="PTHR11558:SF11">
    <property type="entry name" value="SPERMIDINE SYNTHASE"/>
    <property type="match status" value="1"/>
</dbReference>
<evidence type="ECO:0000256" key="11">
    <source>
        <dbReference type="PROSITE-ProRule" id="PRU00354"/>
    </source>
</evidence>
<organism evidence="14 15">
    <name type="scientific">Skeletonema marinoi</name>
    <dbReference type="NCBI Taxonomy" id="267567"/>
    <lineage>
        <taxon>Eukaryota</taxon>
        <taxon>Sar</taxon>
        <taxon>Stramenopiles</taxon>
        <taxon>Ochrophyta</taxon>
        <taxon>Bacillariophyta</taxon>
        <taxon>Coscinodiscophyceae</taxon>
        <taxon>Thalassiosirophycidae</taxon>
        <taxon>Thalassiosirales</taxon>
        <taxon>Skeletonemataceae</taxon>
        <taxon>Skeletonema</taxon>
        <taxon>Skeletonema marinoi-dohrnii complex</taxon>
    </lineage>
</organism>
<sequence length="744" mass="82495">MCRRPSFIRRFSSSFAVAMWPTKQQQPTATSTSHHSISASASSNGGIIDSTSSSSYDLYESHTHEKVYLPAKSIVVTLAMCVTLPFLIGYFGPLLVLRGLGVVPIVCQGTIMSSSSVALPPQDVTVPKASNEERLPIPTVYEGKHVPLTSYTSKMFPSAGSATSNTVQIDRSSSAFQVKSKISDSNVISQNVSNQQEIVESSFDIGEKGEESNDNPHNSDFDGHLPAGQHLLVDIKNVDSEFLNSEHRLATAMVELITESQLTLLSYHCHSLVPIGVSCAGVLLESHVAFHTWPSEGVIVMDLFTCGSGKLIPILPLIKQLFGVGAEGEDLEEPVLNWSHKLRGFREGFVPDYDPTRNPLDSDTGRFVTGRLQDDIKLPVLSASTDFQTVDVYELMDPTTRNVNNFYKSLEDDGSYESLHPEHFGPNRVLLLDGVIQSTLFGDAPYHESIVHPAMITHPNPKRVAIIGGGEGATLREILKHSTVEQAVMIEIDEGVVSLSKDYLPEWQDCSSIAHHKGRDAWCFNDTRADARFEDAMAYFTDNFSPKKDDTDDDDESPYEVIVMDCLDPNDNVEFAEFLYTSDTYIQSLYHALTDDGILVVQVGASPKVDQAADETGGFVNRSEMMKKLNEYGFKSIHIYDESHSGFFASWSTLLAFKDAETRERWYRSSAEIELDLSRRILPTKEGKSSLRYFDGATMKGYQVPGKQFEAVYCRQEEQPQECNDKLLNGSSSYSPVLERHAIH</sequence>
<keyword evidence="6 11" id="KW-0620">Polyamine biosynthesis</keyword>